<evidence type="ECO:0000256" key="1">
    <source>
        <dbReference type="ARBA" id="ARBA00004651"/>
    </source>
</evidence>
<sequence length="313" mass="34894">MRQRKQNQEAEVQKSAWKEFLNEGMGDKLFDVLIYVLVLAAMAVTLYPFIYVVSISLSSGTAVNQGRVVLFPVELSLETYKMVMAYKELWISYGNTIFYTITGTFVNIIFTCLAAYPLSRKRFSLRRGLNFMLAFTMYFSGGLIPTYMVVTGLGLYNSRLAMILPVLISAYNVMICRSAFEGISEELFENASLEGANDFVILTQIAIPLIKPTLAVLTLYYAVARYNDFFSALLYLGKTGLQPLQLFLRRILLMASTEVMQASQSATVASAAAQSTIQIRYVCIVLAMIPIIMICPLIQKHLVKGTMLGAVKG</sequence>
<keyword evidence="6 7" id="KW-0472">Membrane</keyword>
<dbReference type="PANTHER" id="PTHR43744:SF9">
    <property type="entry name" value="POLYGALACTURONAN_RHAMNOGALACTURONAN TRANSPORT SYSTEM PERMEASE PROTEIN YTCP"/>
    <property type="match status" value="1"/>
</dbReference>
<dbReference type="InterPro" id="IPR035906">
    <property type="entry name" value="MetI-like_sf"/>
</dbReference>
<evidence type="ECO:0000256" key="7">
    <source>
        <dbReference type="SAM" id="Phobius"/>
    </source>
</evidence>
<dbReference type="EMBL" id="BAABXL010000001">
    <property type="protein sequence ID" value="GAA6267000.1"/>
    <property type="molecule type" value="Genomic_DNA"/>
</dbReference>
<dbReference type="CDD" id="cd06261">
    <property type="entry name" value="TM_PBP2"/>
    <property type="match status" value="1"/>
</dbReference>
<keyword evidence="3" id="KW-1003">Cell membrane</keyword>
<feature type="transmembrane region" description="Helical" evidence="7">
    <location>
        <begin position="201"/>
        <end position="223"/>
    </location>
</feature>
<dbReference type="SUPFAM" id="SSF161098">
    <property type="entry name" value="MetI-like"/>
    <property type="match status" value="1"/>
</dbReference>
<reference evidence="9 10" key="1">
    <citation type="submission" date="2024-04" db="EMBL/GenBank/DDBJ databases">
        <title>Defined microbial consortia suppress multidrug-resistant proinflammatory Enterobacteriaceae via ecological control.</title>
        <authorList>
            <person name="Furuichi M."/>
            <person name="Kawaguchi T."/>
            <person name="Pust M."/>
            <person name="Yasuma K."/>
            <person name="Plichta D."/>
            <person name="Hasegawa N."/>
            <person name="Ohya T."/>
            <person name="Bhattarai S."/>
            <person name="Sasajima S."/>
            <person name="Aoto Y."/>
            <person name="Tuganbaev T."/>
            <person name="Yaginuma M."/>
            <person name="Ueda M."/>
            <person name="Okahashi N."/>
            <person name="Amafuji K."/>
            <person name="Kiridooshi Y."/>
            <person name="Sugita K."/>
            <person name="Strazar M."/>
            <person name="Skelly A."/>
            <person name="Suda W."/>
            <person name="Hattori M."/>
            <person name="Nakamoto N."/>
            <person name="Caballero S."/>
            <person name="Norman J."/>
            <person name="Olle B."/>
            <person name="Tanoue T."/>
            <person name="Arita M."/>
            <person name="Bucci V."/>
            <person name="Atarashi K."/>
            <person name="Xavier R."/>
            <person name="Honda K."/>
        </authorList>
    </citation>
    <scope>NUCLEOTIDE SEQUENCE [LARGE SCALE GENOMIC DNA]</scope>
    <source>
        <strain evidence="10">f13</strain>
    </source>
</reference>
<dbReference type="PROSITE" id="PS50928">
    <property type="entry name" value="ABC_TM1"/>
    <property type="match status" value="1"/>
</dbReference>
<organism evidence="9 10">
    <name type="scientific">Enterocloster alcoholdehydrogenati</name>
    <dbReference type="NCBI Taxonomy" id="2547410"/>
    <lineage>
        <taxon>Bacteria</taxon>
        <taxon>Bacillati</taxon>
        <taxon>Bacillota</taxon>
        <taxon>Clostridia</taxon>
        <taxon>Lachnospirales</taxon>
        <taxon>Lachnospiraceae</taxon>
        <taxon>Enterocloster</taxon>
    </lineage>
</organism>
<evidence type="ECO:0000313" key="9">
    <source>
        <dbReference type="EMBL" id="GAA6267000.1"/>
    </source>
</evidence>
<feature type="domain" description="ABC transmembrane type-1" evidence="8">
    <location>
        <begin position="93"/>
        <end position="289"/>
    </location>
</feature>
<evidence type="ECO:0000259" key="8">
    <source>
        <dbReference type="PROSITE" id="PS50928"/>
    </source>
</evidence>
<name>A0ABQ0ASI6_9FIRM</name>
<feature type="transmembrane region" description="Helical" evidence="7">
    <location>
        <begin position="128"/>
        <end position="148"/>
    </location>
</feature>
<keyword evidence="10" id="KW-1185">Reference proteome</keyword>
<protein>
    <submittedName>
        <fullName evidence="9">Carbohydrate ABC transporter permease</fullName>
    </submittedName>
</protein>
<evidence type="ECO:0000256" key="2">
    <source>
        <dbReference type="ARBA" id="ARBA00022448"/>
    </source>
</evidence>
<feature type="transmembrane region" description="Helical" evidence="7">
    <location>
        <begin position="97"/>
        <end position="116"/>
    </location>
</feature>
<proteinExistence type="predicted"/>
<evidence type="ECO:0000256" key="3">
    <source>
        <dbReference type="ARBA" id="ARBA00022475"/>
    </source>
</evidence>
<dbReference type="PANTHER" id="PTHR43744">
    <property type="entry name" value="ABC TRANSPORTER PERMEASE PROTEIN MG189-RELATED-RELATED"/>
    <property type="match status" value="1"/>
</dbReference>
<dbReference type="InterPro" id="IPR000515">
    <property type="entry name" value="MetI-like"/>
</dbReference>
<feature type="transmembrane region" description="Helical" evidence="7">
    <location>
        <begin position="279"/>
        <end position="298"/>
    </location>
</feature>
<feature type="transmembrane region" description="Helical" evidence="7">
    <location>
        <begin position="32"/>
        <end position="53"/>
    </location>
</feature>
<keyword evidence="4 7" id="KW-0812">Transmembrane</keyword>
<keyword evidence="2" id="KW-0813">Transport</keyword>
<comment type="caution">
    <text evidence="9">The sequence shown here is derived from an EMBL/GenBank/DDBJ whole genome shotgun (WGS) entry which is preliminary data.</text>
</comment>
<dbReference type="Proteomes" id="UP001600894">
    <property type="component" value="Unassembled WGS sequence"/>
</dbReference>
<accession>A0ABQ0ASI6</accession>
<evidence type="ECO:0000256" key="4">
    <source>
        <dbReference type="ARBA" id="ARBA00022692"/>
    </source>
</evidence>
<dbReference type="RefSeq" id="WP_390468781.1">
    <property type="nucleotide sequence ID" value="NZ_BAABXL010000001.1"/>
</dbReference>
<dbReference type="Gene3D" id="1.10.3720.10">
    <property type="entry name" value="MetI-like"/>
    <property type="match status" value="1"/>
</dbReference>
<keyword evidence="5 7" id="KW-1133">Transmembrane helix</keyword>
<evidence type="ECO:0000256" key="5">
    <source>
        <dbReference type="ARBA" id="ARBA00022989"/>
    </source>
</evidence>
<comment type="subcellular location">
    <subcellularLocation>
        <location evidence="1">Cell membrane</location>
        <topology evidence="1">Multi-pass membrane protein</topology>
    </subcellularLocation>
</comment>
<evidence type="ECO:0000313" key="10">
    <source>
        <dbReference type="Proteomes" id="UP001600894"/>
    </source>
</evidence>
<evidence type="ECO:0000256" key="6">
    <source>
        <dbReference type="ARBA" id="ARBA00023136"/>
    </source>
</evidence>
<gene>
    <name evidence="9" type="ORF">F130042H8_00600</name>
</gene>